<dbReference type="SUPFAM" id="SSF56726">
    <property type="entry name" value="DNA topoisomerase IV, alpha subunit"/>
    <property type="match status" value="1"/>
</dbReference>
<evidence type="ECO:0000313" key="17">
    <source>
        <dbReference type="RefSeq" id="XP_012946887.1"/>
    </source>
</evidence>
<comment type="cofactor">
    <cofactor evidence="2">
        <name>Mg(2+)</name>
        <dbReference type="ChEBI" id="CHEBI:18420"/>
    </cofactor>
</comment>
<evidence type="ECO:0000259" key="13">
    <source>
        <dbReference type="Pfam" id="PF04406"/>
    </source>
</evidence>
<dbReference type="EC" id="5.6.2.2" evidence="5"/>
<evidence type="ECO:0000256" key="2">
    <source>
        <dbReference type="ARBA" id="ARBA00001946"/>
    </source>
</evidence>
<accession>A0ABM1AFY3</accession>
<evidence type="ECO:0000313" key="18">
    <source>
        <dbReference type="RefSeq" id="XP_012946889.1"/>
    </source>
</evidence>
<dbReference type="RefSeq" id="XP_012946891.1">
    <property type="nucleotide sequence ID" value="XM_013091437.1"/>
</dbReference>
<dbReference type="Pfam" id="PF04406">
    <property type="entry name" value="TP6A_N"/>
    <property type="match status" value="1"/>
</dbReference>
<dbReference type="InterPro" id="IPR013049">
    <property type="entry name" value="Spo11/TopoVI_A_N"/>
</dbReference>
<evidence type="ECO:0000256" key="7">
    <source>
        <dbReference type="ARBA" id="ARBA00022842"/>
    </source>
</evidence>
<evidence type="ECO:0000256" key="10">
    <source>
        <dbReference type="ARBA" id="ARBA00023235"/>
    </source>
</evidence>
<dbReference type="PROSITE" id="PS52041">
    <property type="entry name" value="TOPO_IIB"/>
    <property type="match status" value="1"/>
</dbReference>
<evidence type="ECO:0000313" key="15">
    <source>
        <dbReference type="Proteomes" id="UP000694888"/>
    </source>
</evidence>
<keyword evidence="7" id="KW-0460">Magnesium</keyword>
<evidence type="ECO:0000256" key="6">
    <source>
        <dbReference type="ARBA" id="ARBA00022723"/>
    </source>
</evidence>
<feature type="active site" description="O-(5'-phospho-DNA)-tyrosine intermediate" evidence="12">
    <location>
        <position position="105"/>
    </location>
</feature>
<organism evidence="15 16">
    <name type="scientific">Aplysia californica</name>
    <name type="common">California sea hare</name>
    <dbReference type="NCBI Taxonomy" id="6500"/>
    <lineage>
        <taxon>Eukaryota</taxon>
        <taxon>Metazoa</taxon>
        <taxon>Spiralia</taxon>
        <taxon>Lophotrochozoa</taxon>
        <taxon>Mollusca</taxon>
        <taxon>Gastropoda</taxon>
        <taxon>Heterobranchia</taxon>
        <taxon>Euthyneura</taxon>
        <taxon>Tectipleura</taxon>
        <taxon>Aplysiida</taxon>
        <taxon>Aplysioidea</taxon>
        <taxon>Aplysiidae</taxon>
        <taxon>Aplysia</taxon>
    </lineage>
</organism>
<keyword evidence="11" id="KW-0539">Nucleus</keyword>
<dbReference type="PANTHER" id="PTHR10848">
    <property type="entry name" value="MEIOTIC RECOMBINATION PROTEIN SPO11"/>
    <property type="match status" value="1"/>
</dbReference>
<reference evidence="16 17" key="1">
    <citation type="submission" date="2025-05" db="UniProtKB">
        <authorList>
            <consortium name="RefSeq"/>
        </authorList>
    </citation>
    <scope>IDENTIFICATION</scope>
</reference>
<evidence type="ECO:0000313" key="16">
    <source>
        <dbReference type="RefSeq" id="XP_012946886.1"/>
    </source>
</evidence>
<keyword evidence="9 12" id="KW-0238">DNA-binding</keyword>
<comment type="catalytic activity">
    <reaction evidence="1 12">
        <text>ATP-dependent breakage, passage and rejoining of double-stranded DNA.</text>
        <dbReference type="EC" id="5.6.2.2"/>
    </reaction>
</comment>
<evidence type="ECO:0000256" key="11">
    <source>
        <dbReference type="ARBA" id="ARBA00023242"/>
    </source>
</evidence>
<evidence type="ECO:0000313" key="20">
    <source>
        <dbReference type="RefSeq" id="XP_035829810.1"/>
    </source>
</evidence>
<dbReference type="Gene3D" id="3.40.1360.10">
    <property type="match status" value="1"/>
</dbReference>
<dbReference type="RefSeq" id="XP_012946886.1">
    <property type="nucleotide sequence ID" value="XM_013091432.1"/>
</dbReference>
<dbReference type="InterPro" id="IPR034136">
    <property type="entry name" value="TOPRIM_Topo6A/Spo11"/>
</dbReference>
<proteinExistence type="inferred from homology"/>
<dbReference type="RefSeq" id="XP_035829810.1">
    <property type="nucleotide sequence ID" value="XM_035973917.1"/>
</dbReference>
<dbReference type="PANTHER" id="PTHR10848:SF0">
    <property type="entry name" value="MEIOTIC RECOMBINATION PROTEIN SPO11"/>
    <property type="match status" value="1"/>
</dbReference>
<dbReference type="InterPro" id="IPR036078">
    <property type="entry name" value="Spo11/TopoVI_A_sf"/>
</dbReference>
<feature type="domain" description="Topoisomerase 6 subunit A/Spo11 TOPRIM" evidence="14">
    <location>
        <begin position="186"/>
        <end position="357"/>
    </location>
</feature>
<dbReference type="PRINTS" id="PR01551">
    <property type="entry name" value="SPO11HOMOLOG"/>
</dbReference>
<dbReference type="Proteomes" id="UP000694888">
    <property type="component" value="Unplaced"/>
</dbReference>
<dbReference type="CDD" id="cd00223">
    <property type="entry name" value="TOPRIM_TopoIIB_SPO"/>
    <property type="match status" value="1"/>
</dbReference>
<dbReference type="RefSeq" id="XP_012946887.1">
    <property type="nucleotide sequence ID" value="XM_013091433.1"/>
</dbReference>
<comment type="subcellular location">
    <subcellularLocation>
        <location evidence="3">Nucleus</location>
    </subcellularLocation>
</comment>
<keyword evidence="15" id="KW-1185">Reference proteome</keyword>
<name>A0ABM1AFY3_APLCA</name>
<evidence type="ECO:0000256" key="1">
    <source>
        <dbReference type="ARBA" id="ARBA00000185"/>
    </source>
</evidence>
<dbReference type="PRINTS" id="PR01550">
    <property type="entry name" value="TOP6AFAMILY"/>
</dbReference>
<dbReference type="InterPro" id="IPR013048">
    <property type="entry name" value="Meiotic_Spo11"/>
</dbReference>
<dbReference type="GeneID" id="101864201"/>
<dbReference type="InterPro" id="IPR036388">
    <property type="entry name" value="WH-like_DNA-bd_sf"/>
</dbReference>
<evidence type="ECO:0000256" key="3">
    <source>
        <dbReference type="ARBA" id="ARBA00004123"/>
    </source>
</evidence>
<dbReference type="RefSeq" id="XP_012946889.1">
    <property type="nucleotide sequence ID" value="XM_013091435.1"/>
</dbReference>
<evidence type="ECO:0000256" key="8">
    <source>
        <dbReference type="ARBA" id="ARBA00023029"/>
    </source>
</evidence>
<dbReference type="Gene3D" id="1.10.10.10">
    <property type="entry name" value="Winged helix-like DNA-binding domain superfamily/Winged helix DNA-binding domain"/>
    <property type="match status" value="1"/>
</dbReference>
<feature type="domain" description="Spo11/DNA topoisomerase VI subunit A N-terminal" evidence="13">
    <location>
        <begin position="76"/>
        <end position="137"/>
    </location>
</feature>
<evidence type="ECO:0000256" key="5">
    <source>
        <dbReference type="ARBA" id="ARBA00012895"/>
    </source>
</evidence>
<keyword evidence="10 12" id="KW-0413">Isomerase</keyword>
<evidence type="ECO:0000313" key="19">
    <source>
        <dbReference type="RefSeq" id="XP_012946891.1"/>
    </source>
</evidence>
<dbReference type="InterPro" id="IPR002815">
    <property type="entry name" value="Spo11/TopoVI_A"/>
</dbReference>
<evidence type="ECO:0000259" key="14">
    <source>
        <dbReference type="Pfam" id="PF21180"/>
    </source>
</evidence>
<gene>
    <name evidence="16 17 18 19 20" type="primary">LOC101864201</name>
</gene>
<evidence type="ECO:0000256" key="12">
    <source>
        <dbReference type="PROSITE-ProRule" id="PRU01385"/>
    </source>
</evidence>
<evidence type="ECO:0000256" key="9">
    <source>
        <dbReference type="ARBA" id="ARBA00023125"/>
    </source>
</evidence>
<keyword evidence="8 12" id="KW-0799">Topoisomerase</keyword>
<protein>
    <recommendedName>
        <fullName evidence="5">DNA topoisomerase (ATP-hydrolyzing)</fullName>
        <ecNumber evidence="5">5.6.2.2</ecNumber>
    </recommendedName>
</protein>
<comment type="similarity">
    <text evidence="4 12">Belongs to the TOP6A family.</text>
</comment>
<keyword evidence="6" id="KW-0479">Metal-binding</keyword>
<evidence type="ECO:0000256" key="4">
    <source>
        <dbReference type="ARBA" id="ARBA00006559"/>
    </source>
</evidence>
<sequence>MDSSECCKVPKGEIIKRIEKVCLDVLKMIATGQPPVLELPRCSNWNDVVFTESINFDLSHNCSVKRVAFAKAQSVKKFATMLKIMKIIYCLIQENRYCTKRDIYYQHPELYGSQAGMDRVIDDIACMLWVPRWELHIVATCKGLVAGNLQFKDEQGALTDCRQTISGIQIAAHSKDMQNIQTQARFVLIVEKDATFQNLMTSKFCEKMKQSILITGKGFPDIGTRLLLRKLWCQHQLPMFALVDADPHGLEIMAVYKYGSRNQAFESRHLAVPAIQWLGIWPEDIQRYSIPETSLIPLSEGDFKKAQALKKRPYFKHDVDILSQIDLMLQSGKKAEIQCLDAISSLYLCDVYLPSRIQLMLPTQTL</sequence>
<dbReference type="Pfam" id="PF21180">
    <property type="entry name" value="TOP6A-Spo11_Toprim"/>
    <property type="match status" value="1"/>
</dbReference>